<dbReference type="EMBL" id="JARTLI010000019">
    <property type="protein sequence ID" value="MED5052382.1"/>
    <property type="molecule type" value="Genomic_DNA"/>
</dbReference>
<gene>
    <name evidence="2" type="ORF">P9850_10995</name>
</gene>
<keyword evidence="2" id="KW-0240">DNA-directed RNA polymerase</keyword>
<evidence type="ECO:0000313" key="2">
    <source>
        <dbReference type="EMBL" id="MED5052382.1"/>
    </source>
</evidence>
<evidence type="ECO:0000256" key="1">
    <source>
        <dbReference type="SAM" id="Phobius"/>
    </source>
</evidence>
<feature type="transmembrane region" description="Helical" evidence="1">
    <location>
        <begin position="26"/>
        <end position="52"/>
    </location>
</feature>
<proteinExistence type="predicted"/>
<keyword evidence="1" id="KW-0812">Transmembrane</keyword>
<comment type="caution">
    <text evidence="2">The sequence shown here is derived from an EMBL/GenBank/DDBJ whole genome shotgun (WGS) entry which is preliminary data.</text>
</comment>
<dbReference type="InterPro" id="IPR024596">
    <property type="entry name" value="RNApol_su_b/EpuA"/>
</dbReference>
<name>A0ABD5IWN0_9BACL</name>
<keyword evidence="2" id="KW-0804">Transcription</keyword>
<dbReference type="RefSeq" id="WP_066150571.1">
    <property type="nucleotide sequence ID" value="NZ_JAHSSG010000011.1"/>
</dbReference>
<organism evidence="2 3">
    <name type="scientific">Anoxybacteroides rupiense</name>
    <dbReference type="NCBI Taxonomy" id="311460"/>
    <lineage>
        <taxon>Bacteria</taxon>
        <taxon>Bacillati</taxon>
        <taxon>Bacillota</taxon>
        <taxon>Bacilli</taxon>
        <taxon>Bacillales</taxon>
        <taxon>Anoxybacillaceae</taxon>
        <taxon>Anoxybacteroides</taxon>
    </lineage>
</organism>
<dbReference type="AlphaFoldDB" id="A0ABD5IWN0"/>
<evidence type="ECO:0000313" key="3">
    <source>
        <dbReference type="Proteomes" id="UP001339962"/>
    </source>
</evidence>
<protein>
    <submittedName>
        <fullName evidence="2">DNA-directed RNA polymerase subunit beta</fullName>
    </submittedName>
</protein>
<dbReference type="Proteomes" id="UP001339962">
    <property type="component" value="Unassembled WGS sequence"/>
</dbReference>
<reference evidence="2 3" key="1">
    <citation type="submission" date="2023-03" db="EMBL/GenBank/DDBJ databases">
        <title>Bacillus Genome Sequencing.</title>
        <authorList>
            <person name="Dunlap C."/>
        </authorList>
    </citation>
    <scope>NUCLEOTIDE SEQUENCE [LARGE SCALE GENOMIC DNA]</scope>
    <source>
        <strain evidence="2 3">NRS-38</strain>
    </source>
</reference>
<accession>A0ABD5IWN0</accession>
<keyword evidence="1" id="KW-1133">Transmembrane helix</keyword>
<dbReference type="GO" id="GO:0000428">
    <property type="term" value="C:DNA-directed RNA polymerase complex"/>
    <property type="evidence" value="ECO:0007669"/>
    <property type="project" value="UniProtKB-KW"/>
</dbReference>
<keyword evidence="1" id="KW-0472">Membrane</keyword>
<dbReference type="Pfam" id="PF11772">
    <property type="entry name" value="EpuA"/>
    <property type="match status" value="1"/>
</dbReference>
<sequence length="80" mass="9252">MDEQQRQEEKQPKRRWRRSRTRLFPIWLRLLLVLVLVVISTAAGAMIGYSVLGDGKPLDALKPATWQHIVEIVTKDVNSK</sequence>